<dbReference type="AlphaFoldDB" id="A0A154MA65"/>
<organism evidence="1 3">
    <name type="scientific">Amycolatopsis regifaucium</name>
    <dbReference type="NCBI Taxonomy" id="546365"/>
    <lineage>
        <taxon>Bacteria</taxon>
        <taxon>Bacillati</taxon>
        <taxon>Actinomycetota</taxon>
        <taxon>Actinomycetes</taxon>
        <taxon>Pseudonocardiales</taxon>
        <taxon>Pseudonocardiaceae</taxon>
        <taxon>Amycolatopsis</taxon>
    </lineage>
</organism>
<dbReference type="Proteomes" id="UP000186883">
    <property type="component" value="Unassembled WGS sequence"/>
</dbReference>
<evidence type="ECO:0000313" key="4">
    <source>
        <dbReference type="Proteomes" id="UP000186883"/>
    </source>
</evidence>
<sequence length="110" mass="11650">MSRADEFLTFQGFLHALMLLGDGRGAGFSARQGGAFQVSGDEVLAASQIVHVRASDAERAARLARRGEPPKSSVAGQLITLEVSEGKAHIDEQVAAFVKAVVRPYRGLAT</sequence>
<reference evidence="2 4" key="2">
    <citation type="submission" date="2016-11" db="EMBL/GenBank/DDBJ databases">
        <title>Genome sequencing of Amycolatopsis regifaucium.</title>
        <authorList>
            <person name="Mayilraj S."/>
            <person name="Kaur N."/>
        </authorList>
    </citation>
    <scope>NUCLEOTIDE SEQUENCE [LARGE SCALE GENOMIC DNA]</scope>
    <source>
        <strain evidence="2 4">GY080</strain>
    </source>
</reference>
<reference evidence="1 3" key="1">
    <citation type="submission" date="2015-12" db="EMBL/GenBank/DDBJ databases">
        <title>Amycolatopsis regifaucium genome sequencing and assembly.</title>
        <authorList>
            <person name="Mayilraj S."/>
        </authorList>
    </citation>
    <scope>NUCLEOTIDE SEQUENCE [LARGE SCALE GENOMIC DNA]</scope>
    <source>
        <strain evidence="1 3">GY080</strain>
    </source>
</reference>
<accession>A0A154MA65</accession>
<dbReference type="EMBL" id="LOBU02000014">
    <property type="protein sequence ID" value="OKA06929.1"/>
    <property type="molecule type" value="Genomic_DNA"/>
</dbReference>
<comment type="caution">
    <text evidence="1">The sequence shown here is derived from an EMBL/GenBank/DDBJ whole genome shotgun (WGS) entry which is preliminary data.</text>
</comment>
<keyword evidence="4" id="KW-1185">Reference proteome</keyword>
<dbReference type="EMBL" id="LQCI01000034">
    <property type="protein sequence ID" value="KZB81501.1"/>
    <property type="molecule type" value="Genomic_DNA"/>
</dbReference>
<proteinExistence type="predicted"/>
<gene>
    <name evidence="2" type="ORF">ATP06_0220610</name>
    <name evidence="1" type="ORF">AVL48_05690</name>
</gene>
<evidence type="ECO:0000313" key="2">
    <source>
        <dbReference type="EMBL" id="OKA06929.1"/>
    </source>
</evidence>
<evidence type="ECO:0000313" key="3">
    <source>
        <dbReference type="Proteomes" id="UP000076321"/>
    </source>
</evidence>
<evidence type="ECO:0000313" key="1">
    <source>
        <dbReference type="EMBL" id="KZB81501.1"/>
    </source>
</evidence>
<protein>
    <submittedName>
        <fullName evidence="1">Uncharacterized protein</fullName>
    </submittedName>
</protein>
<dbReference type="RefSeq" id="WP_061982037.1">
    <property type="nucleotide sequence ID" value="NZ_FOPQ01000003.1"/>
</dbReference>
<dbReference type="Proteomes" id="UP000076321">
    <property type="component" value="Unassembled WGS sequence"/>
</dbReference>
<name>A0A154MA65_9PSEU</name>